<feature type="transmembrane region" description="Helical" evidence="10">
    <location>
        <begin position="126"/>
        <end position="144"/>
    </location>
</feature>
<evidence type="ECO:0000256" key="8">
    <source>
        <dbReference type="ARBA" id="ARBA00023136"/>
    </source>
</evidence>
<evidence type="ECO:0000256" key="6">
    <source>
        <dbReference type="ARBA" id="ARBA00022748"/>
    </source>
</evidence>
<dbReference type="InterPro" id="IPR032523">
    <property type="entry name" value="CcmF_C"/>
</dbReference>
<feature type="transmembrane region" description="Helical" evidence="10">
    <location>
        <begin position="207"/>
        <end position="229"/>
    </location>
</feature>
<dbReference type="GO" id="GO:0015232">
    <property type="term" value="F:heme transmembrane transporter activity"/>
    <property type="evidence" value="ECO:0007669"/>
    <property type="project" value="InterPro"/>
</dbReference>
<keyword evidence="5 10" id="KW-0812">Transmembrane</keyword>
<proteinExistence type="inferred from homology"/>
<evidence type="ECO:0000256" key="2">
    <source>
        <dbReference type="ARBA" id="ARBA00009186"/>
    </source>
</evidence>
<evidence type="ECO:0000256" key="5">
    <source>
        <dbReference type="ARBA" id="ARBA00022692"/>
    </source>
</evidence>
<dbReference type="PANTHER" id="PTHR43653:SF1">
    <property type="entry name" value="CYTOCHROME C-TYPE BIOGENESIS PROTEIN CCMF"/>
    <property type="match status" value="1"/>
</dbReference>
<comment type="subcellular location">
    <subcellularLocation>
        <location evidence="1">Cell inner membrane</location>
        <topology evidence="1">Multi-pass membrane protein</topology>
    </subcellularLocation>
</comment>
<evidence type="ECO:0000256" key="4">
    <source>
        <dbReference type="ARBA" id="ARBA00022519"/>
    </source>
</evidence>
<keyword evidence="8 10" id="KW-0472">Membrane</keyword>
<name>A0A918KFE0_9PROT</name>
<evidence type="ECO:0000313" key="13">
    <source>
        <dbReference type="EMBL" id="GGX61765.1"/>
    </source>
</evidence>
<evidence type="ECO:0000256" key="9">
    <source>
        <dbReference type="ARBA" id="ARBA00037230"/>
    </source>
</evidence>
<dbReference type="PRINTS" id="PR01410">
    <property type="entry name" value="CCBIOGENESIS"/>
</dbReference>
<dbReference type="EMBL" id="BMYV01000001">
    <property type="protein sequence ID" value="GGX61765.1"/>
    <property type="molecule type" value="Genomic_DNA"/>
</dbReference>
<gene>
    <name evidence="13" type="ORF">GCM10011309_09640</name>
</gene>
<keyword evidence="4" id="KW-0997">Cell inner membrane</keyword>
<dbReference type="Pfam" id="PF16327">
    <property type="entry name" value="CcmF_C"/>
    <property type="match status" value="1"/>
</dbReference>
<feature type="domain" description="Cytochrome c assembly protein" evidence="11">
    <location>
        <begin position="89"/>
        <end position="295"/>
    </location>
</feature>
<comment type="function">
    <text evidence="9">Required for the biogenesis of c-type cytochromes. Possible subunit of a heme lyase.</text>
</comment>
<dbReference type="PANTHER" id="PTHR43653">
    <property type="entry name" value="CYTOCHROME C ASSEMBLY PROTEIN-RELATED"/>
    <property type="match status" value="1"/>
</dbReference>
<dbReference type="PRINTS" id="PR01411">
    <property type="entry name" value="CCMFBIOGNSIS"/>
</dbReference>
<reference evidence="13 14" key="1">
    <citation type="journal article" date="2014" name="Int. J. Syst. Evol. Microbiol.">
        <title>Complete genome sequence of Corynebacterium casei LMG S-19264T (=DSM 44701T), isolated from a smear-ripened cheese.</title>
        <authorList>
            <consortium name="US DOE Joint Genome Institute (JGI-PGF)"/>
            <person name="Walter F."/>
            <person name="Albersmeier A."/>
            <person name="Kalinowski J."/>
            <person name="Ruckert C."/>
        </authorList>
    </citation>
    <scope>NUCLEOTIDE SEQUENCE [LARGE SCALE GENOMIC DNA]</scope>
    <source>
        <strain evidence="13 14">KCTC 23968</strain>
    </source>
</reference>
<evidence type="ECO:0000256" key="7">
    <source>
        <dbReference type="ARBA" id="ARBA00022989"/>
    </source>
</evidence>
<evidence type="ECO:0000256" key="1">
    <source>
        <dbReference type="ARBA" id="ARBA00004429"/>
    </source>
</evidence>
<feature type="transmembrane region" description="Helical" evidence="10">
    <location>
        <begin position="312"/>
        <end position="331"/>
    </location>
</feature>
<dbReference type="GO" id="GO:0017004">
    <property type="term" value="P:cytochrome complex assembly"/>
    <property type="evidence" value="ECO:0007669"/>
    <property type="project" value="UniProtKB-KW"/>
</dbReference>
<dbReference type="NCBIfam" id="TIGR00353">
    <property type="entry name" value="nrfE"/>
    <property type="match status" value="1"/>
</dbReference>
<keyword evidence="7 10" id="KW-1133">Transmembrane helix</keyword>
<dbReference type="InterPro" id="IPR003567">
    <property type="entry name" value="Cyt_c_biogenesis"/>
</dbReference>
<sequence>MTVEIGHIALILAFCVALFQSVIPLVGAQKNNARLMEFGDRAAVGQFLLLAFAFICLTITFVVSDFSVKLAANHSHSDKPLLYKISGVWGNHEGSILLWVVMMAGYGAFVPVLGKGLPKGLKARAIAVQAMLGVGFLGFILFTSNPFERLNPVPLDGSGLNPILQDPGLAFHPPFLYLGYVGFSLPFSFAIAALLEGRVDAVWAKWLRPWVLIAWSFLTIGIALGSFWAYYELGWGGWWMWDPVENVSFMPWLAGTALLHSIMVLGTRHSMASWTVLLAITTFALSLVGTFVVRSGVLVSVHAFAVDPERGVYLLALLGLATGGALTLYAMRSHSLRDIKPLNATSRDGALVLNNILLITALATVFLGTFYPLFIDAINGSKISVGAPYFNLTFAPIMCLLILFMGIGPMFKWRQDSLKRVRGPIMIALKAFGVVFLLTALFGKSVLGGIALGLAAWLAVGTLIALGRKANWSLKGLRAQPAATWGFVGAHLGMAIFTAAVTSMSVWADTEIGTLKPGESLDLGAYTYTLQDVSGGKRFNYDYYGGDVLVAKGGRHIATLATERRFFPVRNQLTTEAGLHLSFGQTLFASIGEGDPEGGFVVQVYRHPFVVWIWLSAVLMALSGFVSLADRRLRLPTRAKEVNLTAKVGAAE</sequence>
<feature type="transmembrane region" description="Helical" evidence="10">
    <location>
        <begin position="448"/>
        <end position="466"/>
    </location>
</feature>
<protein>
    <submittedName>
        <fullName evidence="13">Cytochrome c biogenesis protein CcmF</fullName>
    </submittedName>
</protein>
<feature type="transmembrane region" description="Helical" evidence="10">
    <location>
        <begin position="487"/>
        <end position="508"/>
    </location>
</feature>
<dbReference type="Pfam" id="PF01578">
    <property type="entry name" value="Cytochrom_C_asm"/>
    <property type="match status" value="1"/>
</dbReference>
<evidence type="ECO:0000259" key="11">
    <source>
        <dbReference type="Pfam" id="PF01578"/>
    </source>
</evidence>
<dbReference type="AlphaFoldDB" id="A0A918KFE0"/>
<evidence type="ECO:0000259" key="12">
    <source>
        <dbReference type="Pfam" id="PF16327"/>
    </source>
</evidence>
<feature type="transmembrane region" description="Helical" evidence="10">
    <location>
        <begin position="96"/>
        <end position="114"/>
    </location>
</feature>
<keyword evidence="6" id="KW-0201">Cytochrome c-type biogenesis</keyword>
<dbReference type="InterPro" id="IPR002541">
    <property type="entry name" value="Cyt_c_assembly"/>
</dbReference>
<dbReference type="InterPro" id="IPR003568">
    <property type="entry name" value="Cyt_c_biogenesis_CcmF"/>
</dbReference>
<feature type="transmembrane region" description="Helical" evidence="10">
    <location>
        <begin position="6"/>
        <end position="26"/>
    </location>
</feature>
<dbReference type="GO" id="GO:0005886">
    <property type="term" value="C:plasma membrane"/>
    <property type="evidence" value="ECO:0007669"/>
    <property type="project" value="UniProtKB-SubCell"/>
</dbReference>
<dbReference type="Proteomes" id="UP000600865">
    <property type="component" value="Unassembled WGS sequence"/>
</dbReference>
<accession>A0A918KFE0</accession>
<dbReference type="GO" id="GO:0020037">
    <property type="term" value="F:heme binding"/>
    <property type="evidence" value="ECO:0007669"/>
    <property type="project" value="InterPro"/>
</dbReference>
<keyword evidence="3" id="KW-1003">Cell membrane</keyword>
<feature type="transmembrane region" description="Helical" evidence="10">
    <location>
        <begin position="352"/>
        <end position="374"/>
    </location>
</feature>
<comment type="caution">
    <text evidence="13">The sequence shown here is derived from an EMBL/GenBank/DDBJ whole genome shotgun (WGS) entry which is preliminary data.</text>
</comment>
<feature type="transmembrane region" description="Helical" evidence="10">
    <location>
        <begin position="274"/>
        <end position="292"/>
    </location>
</feature>
<comment type="similarity">
    <text evidence="2">Belongs to the CcmF/CycK/Ccl1/NrfE/CcsA family.</text>
</comment>
<feature type="transmembrane region" description="Helical" evidence="10">
    <location>
        <begin position="249"/>
        <end position="267"/>
    </location>
</feature>
<feature type="transmembrane region" description="Helical" evidence="10">
    <location>
        <begin position="47"/>
        <end position="68"/>
    </location>
</feature>
<organism evidence="13 14">
    <name type="scientific">Litorimonas cladophorae</name>
    <dbReference type="NCBI Taxonomy" id="1220491"/>
    <lineage>
        <taxon>Bacteria</taxon>
        <taxon>Pseudomonadati</taxon>
        <taxon>Pseudomonadota</taxon>
        <taxon>Alphaproteobacteria</taxon>
        <taxon>Maricaulales</taxon>
        <taxon>Robiginitomaculaceae</taxon>
    </lineage>
</organism>
<evidence type="ECO:0000313" key="14">
    <source>
        <dbReference type="Proteomes" id="UP000600865"/>
    </source>
</evidence>
<dbReference type="RefSeq" id="WP_189582058.1">
    <property type="nucleotide sequence ID" value="NZ_BMYV01000001.1"/>
</dbReference>
<feature type="transmembrane region" description="Helical" evidence="10">
    <location>
        <begin position="175"/>
        <end position="195"/>
    </location>
</feature>
<evidence type="ECO:0000256" key="3">
    <source>
        <dbReference type="ARBA" id="ARBA00022475"/>
    </source>
</evidence>
<feature type="transmembrane region" description="Helical" evidence="10">
    <location>
        <begin position="609"/>
        <end position="629"/>
    </location>
</feature>
<keyword evidence="14" id="KW-1185">Reference proteome</keyword>
<feature type="transmembrane region" description="Helical" evidence="10">
    <location>
        <begin position="423"/>
        <end position="442"/>
    </location>
</feature>
<dbReference type="NCBIfam" id="NF007691">
    <property type="entry name" value="PRK10369.1"/>
    <property type="match status" value="1"/>
</dbReference>
<feature type="transmembrane region" description="Helical" evidence="10">
    <location>
        <begin position="394"/>
        <end position="411"/>
    </location>
</feature>
<evidence type="ECO:0000256" key="10">
    <source>
        <dbReference type="SAM" id="Phobius"/>
    </source>
</evidence>
<feature type="domain" description="Cytochrome c-type biogenesis protein CcmF C-terminal" evidence="12">
    <location>
        <begin position="315"/>
        <end position="631"/>
    </location>
</feature>